<sequence length="141" mass="16719">MEIRQNIRRDQRREQIEGNGYIREERSTLDFNKGKPLLIAVKNANELFAIRILNYVQNIEQEEIQNFNEIQRAKLEKKTDNMQQQKQQKNILDVNIDDVNQVSKTKKKMTALRFAKYRKQKKIINLLTSVGAKLDGKEEEE</sequence>
<evidence type="ECO:0000313" key="3">
    <source>
        <dbReference type="Proteomes" id="UP000324800"/>
    </source>
</evidence>
<accession>A0A5J4WEU6</accession>
<reference evidence="2 3" key="1">
    <citation type="submission" date="2019-03" db="EMBL/GenBank/DDBJ databases">
        <title>Single cell metagenomics reveals metabolic interactions within the superorganism composed of flagellate Streblomastix strix and complex community of Bacteroidetes bacteria on its surface.</title>
        <authorList>
            <person name="Treitli S.C."/>
            <person name="Kolisko M."/>
            <person name="Husnik F."/>
            <person name="Keeling P."/>
            <person name="Hampl V."/>
        </authorList>
    </citation>
    <scope>NUCLEOTIDE SEQUENCE [LARGE SCALE GENOMIC DNA]</scope>
    <source>
        <strain evidence="2">ST1C</strain>
    </source>
</reference>
<keyword evidence="1" id="KW-0175">Coiled coil</keyword>
<evidence type="ECO:0000313" key="2">
    <source>
        <dbReference type="EMBL" id="KAA6393507.1"/>
    </source>
</evidence>
<proteinExistence type="predicted"/>
<dbReference type="AlphaFoldDB" id="A0A5J4WEU6"/>
<feature type="coiled-coil region" evidence="1">
    <location>
        <begin position="68"/>
        <end position="95"/>
    </location>
</feature>
<dbReference type="Proteomes" id="UP000324800">
    <property type="component" value="Unassembled WGS sequence"/>
</dbReference>
<comment type="caution">
    <text evidence="2">The sequence shown here is derived from an EMBL/GenBank/DDBJ whole genome shotgun (WGS) entry which is preliminary data.</text>
</comment>
<evidence type="ECO:0000256" key="1">
    <source>
        <dbReference type="SAM" id="Coils"/>
    </source>
</evidence>
<organism evidence="2 3">
    <name type="scientific">Streblomastix strix</name>
    <dbReference type="NCBI Taxonomy" id="222440"/>
    <lineage>
        <taxon>Eukaryota</taxon>
        <taxon>Metamonada</taxon>
        <taxon>Preaxostyla</taxon>
        <taxon>Oxymonadida</taxon>
        <taxon>Streblomastigidae</taxon>
        <taxon>Streblomastix</taxon>
    </lineage>
</organism>
<dbReference type="EMBL" id="SNRW01002210">
    <property type="protein sequence ID" value="KAA6393507.1"/>
    <property type="molecule type" value="Genomic_DNA"/>
</dbReference>
<name>A0A5J4WEU6_9EUKA</name>
<protein>
    <submittedName>
        <fullName evidence="2">Uncharacterized protein</fullName>
    </submittedName>
</protein>
<gene>
    <name evidence="2" type="ORF">EZS28_010966</name>
</gene>